<dbReference type="EMBL" id="AFNU02000007">
    <property type="protein sequence ID" value="ERJ11841.1"/>
    <property type="molecule type" value="Genomic_DNA"/>
</dbReference>
<gene>
    <name evidence="2" type="ORF">HLPCO_002080</name>
</gene>
<dbReference type="eggNOG" id="ENOG50332H1">
    <property type="taxonomic scope" value="Bacteria"/>
</dbReference>
<keyword evidence="1" id="KW-1133">Transmembrane helix</keyword>
<evidence type="ECO:0000256" key="1">
    <source>
        <dbReference type="SAM" id="Phobius"/>
    </source>
</evidence>
<keyword evidence="1" id="KW-0472">Membrane</keyword>
<sequence length="139" mass="15718">MKKLYRSLVILHAFIGIGAVFPGIGVILDPTGEVMGISTEVLKNGPFDTFLIPGLFLFLVNGLLNIVAARFAYIRYQYQGYFSGVMGVIMMMWIVIQCYVLYDIMILHVIYFILGLILSILALILSIKTHLFPFHKELQ</sequence>
<feature type="transmembrane region" description="Helical" evidence="1">
    <location>
        <begin position="7"/>
        <end position="28"/>
    </location>
</feature>
<protein>
    <submittedName>
        <fullName evidence="2">Uncharacterized protein</fullName>
    </submittedName>
</protein>
<feature type="transmembrane region" description="Helical" evidence="1">
    <location>
        <begin position="50"/>
        <end position="73"/>
    </location>
</feature>
<feature type="transmembrane region" description="Helical" evidence="1">
    <location>
        <begin position="80"/>
        <end position="102"/>
    </location>
</feature>
<evidence type="ECO:0000313" key="2">
    <source>
        <dbReference type="EMBL" id="ERJ11841.1"/>
    </source>
</evidence>
<keyword evidence="3" id="KW-1185">Reference proteome</keyword>
<dbReference type="AlphaFoldDB" id="U2EAI6"/>
<comment type="caution">
    <text evidence="2">The sequence shown here is derived from an EMBL/GenBank/DDBJ whole genome shotgun (WGS) entry which is preliminary data.</text>
</comment>
<proteinExistence type="predicted"/>
<keyword evidence="1" id="KW-0812">Transmembrane</keyword>
<evidence type="ECO:0000313" key="3">
    <source>
        <dbReference type="Proteomes" id="UP000005707"/>
    </source>
</evidence>
<reference evidence="2 3" key="2">
    <citation type="journal article" date="2013" name="PLoS ONE">
        <title>INDIGO - INtegrated Data Warehouse of MIcrobial GenOmes with Examples from the Red Sea Extremophiles.</title>
        <authorList>
            <person name="Alam I."/>
            <person name="Antunes A."/>
            <person name="Kamau A.A."/>
            <person name="Ba Alawi W."/>
            <person name="Kalkatawi M."/>
            <person name="Stingl U."/>
            <person name="Bajic V.B."/>
        </authorList>
    </citation>
    <scope>NUCLEOTIDE SEQUENCE [LARGE SCALE GENOMIC DNA]</scope>
    <source>
        <strain evidence="2 3">SSD-17B</strain>
    </source>
</reference>
<name>U2EAI6_9MOLU</name>
<reference evidence="2 3" key="1">
    <citation type="journal article" date="2011" name="J. Bacteriol.">
        <title>Genome sequence of Haloplasma contractile, an unusual contractile bacterium from a deep-sea anoxic brine lake.</title>
        <authorList>
            <person name="Antunes A."/>
            <person name="Alam I."/>
            <person name="El Dorry H."/>
            <person name="Siam R."/>
            <person name="Robertson A."/>
            <person name="Bajic V.B."/>
            <person name="Stingl U."/>
        </authorList>
    </citation>
    <scope>NUCLEOTIDE SEQUENCE [LARGE SCALE GENOMIC DNA]</scope>
    <source>
        <strain evidence="2 3">SSD-17B</strain>
    </source>
</reference>
<dbReference type="OrthoDB" id="1909107at2"/>
<organism evidence="2 3">
    <name type="scientific">Haloplasma contractile SSD-17B</name>
    <dbReference type="NCBI Taxonomy" id="1033810"/>
    <lineage>
        <taxon>Bacteria</taxon>
        <taxon>Bacillati</taxon>
        <taxon>Mycoplasmatota</taxon>
        <taxon>Mollicutes</taxon>
        <taxon>Haloplasmatales</taxon>
        <taxon>Haloplasmataceae</taxon>
        <taxon>Haloplasma</taxon>
    </lineage>
</organism>
<dbReference type="STRING" id="1033810.HLPCO_002080"/>
<dbReference type="RefSeq" id="WP_008824537.1">
    <property type="nucleotide sequence ID" value="NZ_AFNU02000007.1"/>
</dbReference>
<feature type="transmembrane region" description="Helical" evidence="1">
    <location>
        <begin position="108"/>
        <end position="127"/>
    </location>
</feature>
<dbReference type="InParanoid" id="U2EAI6"/>
<dbReference type="Proteomes" id="UP000005707">
    <property type="component" value="Unassembled WGS sequence"/>
</dbReference>
<accession>U2EAI6</accession>